<proteinExistence type="predicted"/>
<accession>A0ABT3N560</accession>
<evidence type="ECO:0000313" key="1">
    <source>
        <dbReference type="EMBL" id="MCW7752601.1"/>
    </source>
</evidence>
<dbReference type="EMBL" id="JAPFPW010000001">
    <property type="protein sequence ID" value="MCW7752601.1"/>
    <property type="molecule type" value="Genomic_DNA"/>
</dbReference>
<dbReference type="RefSeq" id="WP_265423465.1">
    <property type="nucleotide sequence ID" value="NZ_JAPFPW010000001.1"/>
</dbReference>
<dbReference type="Gene3D" id="1.25.10.90">
    <property type="match status" value="1"/>
</dbReference>
<dbReference type="PANTHER" id="PTHR34070">
    <property type="entry name" value="ARMADILLO-TYPE FOLD"/>
    <property type="match status" value="1"/>
</dbReference>
<dbReference type="Proteomes" id="UP001209681">
    <property type="component" value="Unassembled WGS sequence"/>
</dbReference>
<dbReference type="SUPFAM" id="SSF48371">
    <property type="entry name" value="ARM repeat"/>
    <property type="match status" value="1"/>
</dbReference>
<dbReference type="InterPro" id="IPR014825">
    <property type="entry name" value="DNA_alkylation"/>
</dbReference>
<name>A0ABT3N560_9BACT</name>
<keyword evidence="2" id="KW-1185">Reference proteome</keyword>
<comment type="caution">
    <text evidence="1">The sequence shown here is derived from an EMBL/GenBank/DDBJ whole genome shotgun (WGS) entry which is preliminary data.</text>
</comment>
<sequence>MVSTEGHGGQQIWKSAEQAAAGLEKLADGTYARTLQRFFKTGPGEYGEKDRFLGVRVPVLRRHMGAGASMDHEEVGKLLASPWHEVRMFALLLWVDRYKKGDESRKEMIFKDYLSRTACVNNWDLVDVSAPGIVGTHLLTRERHLLYELAASVLLWDRRIAMVSTLTLIRHGLYDDALRLADILSHDTEPLIHKAVGWMLREVGKGDRNLLENFLAPRCRQLPRILLRYSIEHFSADSRKVWLSGNLPTGLS</sequence>
<protein>
    <submittedName>
        <fullName evidence="1">DNA alkylation repair protein</fullName>
    </submittedName>
</protein>
<dbReference type="InterPro" id="IPR016024">
    <property type="entry name" value="ARM-type_fold"/>
</dbReference>
<dbReference type="PANTHER" id="PTHR34070:SF1">
    <property type="entry name" value="DNA ALKYLATION REPAIR PROTEIN"/>
    <property type="match status" value="1"/>
</dbReference>
<reference evidence="1 2" key="1">
    <citation type="submission" date="2022-11" db="EMBL/GenBank/DDBJ databases">
        <title>Desulfobotulus tamanensis H1 sp. nov. - anaerobic, alkaliphilic, sulphate reducing bacterium isolated from terrestrial mud volcano.</title>
        <authorList>
            <person name="Frolova A."/>
            <person name="Merkel A.Y."/>
            <person name="Slobodkin A.I."/>
        </authorList>
    </citation>
    <scope>NUCLEOTIDE SEQUENCE [LARGE SCALE GENOMIC DNA]</scope>
    <source>
        <strain evidence="1 2">H1</strain>
    </source>
</reference>
<gene>
    <name evidence="1" type="ORF">OOT00_01220</name>
</gene>
<evidence type="ECO:0000313" key="2">
    <source>
        <dbReference type="Proteomes" id="UP001209681"/>
    </source>
</evidence>
<dbReference type="CDD" id="cd06561">
    <property type="entry name" value="AlkD_like"/>
    <property type="match status" value="1"/>
</dbReference>
<organism evidence="1 2">
    <name type="scientific">Desulfobotulus pelophilus</name>
    <dbReference type="NCBI Taxonomy" id="2823377"/>
    <lineage>
        <taxon>Bacteria</taxon>
        <taxon>Pseudomonadati</taxon>
        <taxon>Thermodesulfobacteriota</taxon>
        <taxon>Desulfobacteria</taxon>
        <taxon>Desulfobacterales</taxon>
        <taxon>Desulfobacteraceae</taxon>
        <taxon>Desulfobotulus</taxon>
    </lineage>
</organism>
<dbReference type="Pfam" id="PF08713">
    <property type="entry name" value="DNA_alkylation"/>
    <property type="match status" value="1"/>
</dbReference>